<proteinExistence type="predicted"/>
<feature type="compositionally biased region" description="Low complexity" evidence="1">
    <location>
        <begin position="40"/>
        <end position="55"/>
    </location>
</feature>
<feature type="compositionally biased region" description="Polar residues" evidence="1">
    <location>
        <begin position="1"/>
        <end position="11"/>
    </location>
</feature>
<feature type="compositionally biased region" description="Basic residues" evidence="1">
    <location>
        <begin position="173"/>
        <end position="183"/>
    </location>
</feature>
<keyword evidence="2" id="KW-0282">Flagellum</keyword>
<accession>A0A1A8B9W4</accession>
<reference evidence="2" key="2">
    <citation type="submission" date="2016-06" db="EMBL/GenBank/DDBJ databases">
        <title>The genome of a short-lived fish provides insights into sex chromosome evolution and the genetic control of aging.</title>
        <authorList>
            <person name="Reichwald K."/>
            <person name="Felder M."/>
            <person name="Petzold A."/>
            <person name="Koch P."/>
            <person name="Groth M."/>
            <person name="Platzer M."/>
        </authorList>
    </citation>
    <scope>NUCLEOTIDE SEQUENCE</scope>
    <source>
        <tissue evidence="2">Brain</tissue>
    </source>
</reference>
<organism evidence="2">
    <name type="scientific">Nothobranchius furzeri</name>
    <name type="common">Turquoise killifish</name>
    <dbReference type="NCBI Taxonomy" id="105023"/>
    <lineage>
        <taxon>Eukaryota</taxon>
        <taxon>Metazoa</taxon>
        <taxon>Chordata</taxon>
        <taxon>Craniata</taxon>
        <taxon>Vertebrata</taxon>
        <taxon>Euteleostomi</taxon>
        <taxon>Actinopterygii</taxon>
        <taxon>Neopterygii</taxon>
        <taxon>Teleostei</taxon>
        <taxon>Neoteleostei</taxon>
        <taxon>Acanthomorphata</taxon>
        <taxon>Ovalentaria</taxon>
        <taxon>Atherinomorphae</taxon>
        <taxon>Cyprinodontiformes</taxon>
        <taxon>Nothobranchiidae</taxon>
        <taxon>Nothobranchius</taxon>
    </lineage>
</organism>
<feature type="region of interest" description="Disordered" evidence="1">
    <location>
        <begin position="155"/>
        <end position="183"/>
    </location>
</feature>
<reference evidence="2" key="1">
    <citation type="submission" date="2016-05" db="EMBL/GenBank/DDBJ databases">
        <authorList>
            <person name="Lavstsen T."/>
            <person name="Jespersen J.S."/>
        </authorList>
    </citation>
    <scope>NUCLEOTIDE SEQUENCE</scope>
    <source>
        <tissue evidence="2">Brain</tissue>
    </source>
</reference>
<feature type="region of interest" description="Disordered" evidence="1">
    <location>
        <begin position="1"/>
        <end position="59"/>
    </location>
</feature>
<feature type="non-terminal residue" evidence="2">
    <location>
        <position position="1"/>
    </location>
</feature>
<sequence length="342" mass="38190">EGQTQITNPASFSLREKVREKTNEVGQKRQSRLDQFFPGLSTPKKPKLPTSPFLLDVPEPQPEASEIKTMRLTLFGSKRRRNSVFSRNKTLISSSTKLEPPEILSFKLDSSTKKPTQSGFTGNYTVKQYLYQKWLNSMPTLNGTVKNGCKNKLKSQNVSGYTKHSKVDSISDRKHKGSLSLKKRRKRGRYGVTVCQPANQDLDKKQDRDVSITPLKENIDLKLNGLQNTFDFKNGSNRVMEIPGPESVPTCQRQWQVRGQKVSHTGLACASKINQSTGVGLQVKKLWSETRVTQGSQGQEDRTGQKVRRLTQPLAGAGKEGLEQSEDSPSDPEVLSGMLKGN</sequence>
<gene>
    <name evidence="2" type="primary">DL07_03760</name>
</gene>
<evidence type="ECO:0000313" key="2">
    <source>
        <dbReference type="EMBL" id="SBP63441.1"/>
    </source>
</evidence>
<dbReference type="EMBL" id="HADY01024956">
    <property type="protein sequence ID" value="SBP63441.1"/>
    <property type="molecule type" value="Transcribed_RNA"/>
</dbReference>
<protein>
    <submittedName>
        <fullName evidence="2">Flagellar biosynthesis protein FliS</fullName>
    </submittedName>
</protein>
<keyword evidence="2" id="KW-0969">Cilium</keyword>
<feature type="region of interest" description="Disordered" evidence="1">
    <location>
        <begin position="290"/>
        <end position="342"/>
    </location>
</feature>
<keyword evidence="2" id="KW-0966">Cell projection</keyword>
<dbReference type="AlphaFoldDB" id="A0A1A8B9W4"/>
<name>A0A1A8B9W4_NOTFU</name>
<evidence type="ECO:0000256" key="1">
    <source>
        <dbReference type="SAM" id="MobiDB-lite"/>
    </source>
</evidence>
<feature type="compositionally biased region" description="Basic and acidic residues" evidence="1">
    <location>
        <begin position="14"/>
        <end position="27"/>
    </location>
</feature>